<keyword evidence="3" id="KW-1185">Reference proteome</keyword>
<dbReference type="RefSeq" id="WP_249915655.1">
    <property type="nucleotide sequence ID" value="NZ_JAMGBB010000001.1"/>
</dbReference>
<comment type="caution">
    <text evidence="2">The sequence shown here is derived from an EMBL/GenBank/DDBJ whole genome shotgun (WGS) entry which is preliminary data.</text>
</comment>
<sequence length="93" mass="10623">MNLRLGLIAAFTVTTLAYPIAAMAQQSDPITVTARDDAAEDQVIVCKYEMKTGSRFKEKTCKTKLQWEQMRIQHQKDAEEMFNRPTIETRRGG</sequence>
<feature type="chain" id="PRO_5046309898" evidence="1">
    <location>
        <begin position="25"/>
        <end position="93"/>
    </location>
</feature>
<dbReference type="Proteomes" id="UP001165383">
    <property type="component" value="Unassembled WGS sequence"/>
</dbReference>
<protein>
    <submittedName>
        <fullName evidence="2">Uncharacterized protein</fullName>
    </submittedName>
</protein>
<feature type="signal peptide" evidence="1">
    <location>
        <begin position="1"/>
        <end position="24"/>
    </location>
</feature>
<accession>A0ABT0SA44</accession>
<name>A0ABT0SA44_9SPHN</name>
<evidence type="ECO:0000313" key="3">
    <source>
        <dbReference type="Proteomes" id="UP001165383"/>
    </source>
</evidence>
<keyword evidence="1" id="KW-0732">Signal</keyword>
<evidence type="ECO:0000313" key="2">
    <source>
        <dbReference type="EMBL" id="MCL6741258.1"/>
    </source>
</evidence>
<dbReference type="EMBL" id="JAMGBB010000001">
    <property type="protein sequence ID" value="MCL6741258.1"/>
    <property type="molecule type" value="Genomic_DNA"/>
</dbReference>
<evidence type="ECO:0000256" key="1">
    <source>
        <dbReference type="SAM" id="SignalP"/>
    </source>
</evidence>
<gene>
    <name evidence="2" type="ORF">LZ518_08965</name>
</gene>
<proteinExistence type="predicted"/>
<reference evidence="2" key="1">
    <citation type="submission" date="2022-05" db="EMBL/GenBank/DDBJ databases">
        <authorList>
            <person name="Jo J.-H."/>
            <person name="Im W.-T."/>
        </authorList>
    </citation>
    <scope>NUCLEOTIDE SEQUENCE</scope>
    <source>
        <strain evidence="2">RB56-2</strain>
    </source>
</reference>
<organism evidence="2 3">
    <name type="scientific">Sphingomonas brevis</name>
    <dbReference type="NCBI Taxonomy" id="2908206"/>
    <lineage>
        <taxon>Bacteria</taxon>
        <taxon>Pseudomonadati</taxon>
        <taxon>Pseudomonadota</taxon>
        <taxon>Alphaproteobacteria</taxon>
        <taxon>Sphingomonadales</taxon>
        <taxon>Sphingomonadaceae</taxon>
        <taxon>Sphingomonas</taxon>
    </lineage>
</organism>